<evidence type="ECO:0000313" key="4">
    <source>
        <dbReference type="EMBL" id="MFD1765883.1"/>
    </source>
</evidence>
<dbReference type="SUPFAM" id="SSF52200">
    <property type="entry name" value="Toll/Interleukin receptor TIR domain"/>
    <property type="match status" value="1"/>
</dbReference>
<protein>
    <submittedName>
        <fullName evidence="4">TIR domain-containing protein</fullName>
    </submittedName>
</protein>
<dbReference type="RefSeq" id="WP_381511409.1">
    <property type="nucleotide sequence ID" value="NZ_JBHUEL010000003.1"/>
</dbReference>
<organism evidence="4 5">
    <name type="scientific">Sphingorhabdus buctiana</name>
    <dbReference type="NCBI Taxonomy" id="1508805"/>
    <lineage>
        <taxon>Bacteria</taxon>
        <taxon>Pseudomonadati</taxon>
        <taxon>Pseudomonadota</taxon>
        <taxon>Alphaproteobacteria</taxon>
        <taxon>Sphingomonadales</taxon>
        <taxon>Sphingomonadaceae</taxon>
        <taxon>Sphingorhabdus</taxon>
    </lineage>
</organism>
<feature type="coiled-coil region" evidence="1">
    <location>
        <begin position="528"/>
        <end position="555"/>
    </location>
</feature>
<proteinExistence type="predicted"/>
<evidence type="ECO:0000259" key="3">
    <source>
        <dbReference type="Pfam" id="PF13676"/>
    </source>
</evidence>
<dbReference type="Gene3D" id="1.25.40.10">
    <property type="entry name" value="Tetratricopeptide repeat domain"/>
    <property type="match status" value="1"/>
</dbReference>
<keyword evidence="2" id="KW-0472">Membrane</keyword>
<keyword evidence="2" id="KW-0812">Transmembrane</keyword>
<dbReference type="InterPro" id="IPR011990">
    <property type="entry name" value="TPR-like_helical_dom_sf"/>
</dbReference>
<dbReference type="InterPro" id="IPR000157">
    <property type="entry name" value="TIR_dom"/>
</dbReference>
<evidence type="ECO:0000256" key="2">
    <source>
        <dbReference type="SAM" id="Phobius"/>
    </source>
</evidence>
<evidence type="ECO:0000256" key="1">
    <source>
        <dbReference type="SAM" id="Coils"/>
    </source>
</evidence>
<accession>A0ABW4MBW0</accession>
<keyword evidence="5" id="KW-1185">Reference proteome</keyword>
<keyword evidence="2" id="KW-1133">Transmembrane helix</keyword>
<dbReference type="EMBL" id="JBHUEL010000003">
    <property type="protein sequence ID" value="MFD1765883.1"/>
    <property type="molecule type" value="Genomic_DNA"/>
</dbReference>
<name>A0ABW4MBW0_9SPHN</name>
<dbReference type="SUPFAM" id="SSF48452">
    <property type="entry name" value="TPR-like"/>
    <property type="match status" value="1"/>
</dbReference>
<dbReference type="InterPro" id="IPR035897">
    <property type="entry name" value="Toll_tir_struct_dom_sf"/>
</dbReference>
<feature type="domain" description="TIR" evidence="3">
    <location>
        <begin position="19"/>
        <end position="131"/>
    </location>
</feature>
<feature type="transmembrane region" description="Helical" evidence="2">
    <location>
        <begin position="184"/>
        <end position="206"/>
    </location>
</feature>
<dbReference type="Gene3D" id="3.40.50.10140">
    <property type="entry name" value="Toll/interleukin-1 receptor homology (TIR) domain"/>
    <property type="match status" value="1"/>
</dbReference>
<keyword evidence="1" id="KW-0175">Coiled coil</keyword>
<dbReference type="Proteomes" id="UP001597215">
    <property type="component" value="Unassembled WGS sequence"/>
</dbReference>
<gene>
    <name evidence="4" type="ORF">ACFSAG_03400</name>
</gene>
<reference evidence="5" key="1">
    <citation type="journal article" date="2019" name="Int. J. Syst. Evol. Microbiol.">
        <title>The Global Catalogue of Microorganisms (GCM) 10K type strain sequencing project: providing services to taxonomists for standard genome sequencing and annotation.</title>
        <authorList>
            <consortium name="The Broad Institute Genomics Platform"/>
            <consortium name="The Broad Institute Genome Sequencing Center for Infectious Disease"/>
            <person name="Wu L."/>
            <person name="Ma J."/>
        </authorList>
    </citation>
    <scope>NUCLEOTIDE SEQUENCE [LARGE SCALE GENOMIC DNA]</scope>
    <source>
        <strain evidence="5">CGMCC 1.12449</strain>
    </source>
</reference>
<dbReference type="Pfam" id="PF13676">
    <property type="entry name" value="TIR_2"/>
    <property type="match status" value="1"/>
</dbReference>
<comment type="caution">
    <text evidence="4">The sequence shown here is derived from an EMBL/GenBank/DDBJ whole genome shotgun (WGS) entry which is preliminary data.</text>
</comment>
<evidence type="ECO:0000313" key="5">
    <source>
        <dbReference type="Proteomes" id="UP001597215"/>
    </source>
</evidence>
<sequence>MIRGKEDNGDGSAPRFAAFISYSHADAEPAAKLQRQLERYKLPKNVVISGPDRERRLGAVFRDRDDLAAAPSLSDAINDALNASGALIIICSPDAKKSRWVNEEIALFRKLQPDLPILAALVRGLPEESFPDALTAGGVEPLAADLREEGDGWQLGFLKVVAGIAQLPLDALVQRDAQRRIRRVTGITLAALAAMLVMVVMTAFAISARNEAARQRASAEGLVEYMLTDLRTKLKGVGRLDVMDDVNQRAMEHYSRQGDLASLSADSLDRRARILHAMGEDDDRSGNLSAALAKFREAHRATAELLRQEPDNPDRIFAHAQSEYWVGQAAWRIRDRATTERHWQGYVAEARKLLERDPDKARANLEMGYALGNLCDLYLHENFDVAKAIDHCRRSIAFEKTALQHAPDRTEISIALANRYGWLADALLADKSYAEARKARLSEQAIIDGLVAKDPRNFELRFRQSWPLLGMATIALDSGNSQLAAIESARVIAAIKPLAIEEPRNNDVKRALARGHYSRAKAFAAFDKPKARMELAETRRLIKELEETQNQQQALAGFWKAITELEQKLQGK</sequence>